<accession>A0ABS7TQ79</accession>
<keyword evidence="7 8" id="KW-0472">Membrane</keyword>
<comment type="similarity">
    <text evidence="2">Belongs to the binding-protein-dependent transport system permease family. FecCD subfamily.</text>
</comment>
<keyword evidence="5 8" id="KW-0812">Transmembrane</keyword>
<comment type="caution">
    <text evidence="9">The sequence shown here is derived from an EMBL/GenBank/DDBJ whole genome shotgun (WGS) entry which is preliminary data.</text>
</comment>
<keyword evidence="4" id="KW-1003">Cell membrane</keyword>
<feature type="transmembrane region" description="Helical" evidence="8">
    <location>
        <begin position="198"/>
        <end position="218"/>
    </location>
</feature>
<evidence type="ECO:0000256" key="7">
    <source>
        <dbReference type="ARBA" id="ARBA00023136"/>
    </source>
</evidence>
<keyword evidence="10" id="KW-1185">Reference proteome</keyword>
<protein>
    <submittedName>
        <fullName evidence="9">Iron ABC transporter permease</fullName>
    </submittedName>
</protein>
<dbReference type="Proteomes" id="UP001139031">
    <property type="component" value="Unassembled WGS sequence"/>
</dbReference>
<dbReference type="PANTHER" id="PTHR30472:SF25">
    <property type="entry name" value="ABC TRANSPORTER PERMEASE PROTEIN MJ0876-RELATED"/>
    <property type="match status" value="1"/>
</dbReference>
<dbReference type="InterPro" id="IPR000522">
    <property type="entry name" value="ABC_transptr_permease_BtuC"/>
</dbReference>
<evidence type="ECO:0000256" key="8">
    <source>
        <dbReference type="SAM" id="Phobius"/>
    </source>
</evidence>
<evidence type="ECO:0000313" key="10">
    <source>
        <dbReference type="Proteomes" id="UP001139031"/>
    </source>
</evidence>
<evidence type="ECO:0000256" key="3">
    <source>
        <dbReference type="ARBA" id="ARBA00022448"/>
    </source>
</evidence>
<dbReference type="RefSeq" id="WP_224192152.1">
    <property type="nucleotide sequence ID" value="NZ_JAIRAU010000015.1"/>
</dbReference>
<evidence type="ECO:0000256" key="5">
    <source>
        <dbReference type="ARBA" id="ARBA00022692"/>
    </source>
</evidence>
<feature type="transmembrane region" description="Helical" evidence="8">
    <location>
        <begin position="252"/>
        <end position="275"/>
    </location>
</feature>
<organism evidence="9 10">
    <name type="scientific">Nannocystis pusilla</name>
    <dbReference type="NCBI Taxonomy" id="889268"/>
    <lineage>
        <taxon>Bacteria</taxon>
        <taxon>Pseudomonadati</taxon>
        <taxon>Myxococcota</taxon>
        <taxon>Polyangia</taxon>
        <taxon>Nannocystales</taxon>
        <taxon>Nannocystaceae</taxon>
        <taxon>Nannocystis</taxon>
    </lineage>
</organism>
<dbReference type="EMBL" id="JAIRAU010000015">
    <property type="protein sequence ID" value="MBZ5710384.1"/>
    <property type="molecule type" value="Genomic_DNA"/>
</dbReference>
<feature type="transmembrane region" description="Helical" evidence="8">
    <location>
        <begin position="154"/>
        <end position="178"/>
    </location>
</feature>
<evidence type="ECO:0000256" key="1">
    <source>
        <dbReference type="ARBA" id="ARBA00004651"/>
    </source>
</evidence>
<dbReference type="PANTHER" id="PTHR30472">
    <property type="entry name" value="FERRIC ENTEROBACTIN TRANSPORT SYSTEM PERMEASE PROTEIN"/>
    <property type="match status" value="1"/>
</dbReference>
<keyword evidence="3" id="KW-0813">Transport</keyword>
<keyword evidence="6 8" id="KW-1133">Transmembrane helix</keyword>
<dbReference type="Gene3D" id="1.10.3470.10">
    <property type="entry name" value="ABC transporter involved in vitamin B12 uptake, BtuC"/>
    <property type="match status" value="1"/>
</dbReference>
<dbReference type="InterPro" id="IPR037294">
    <property type="entry name" value="ABC_BtuC-like"/>
</dbReference>
<feature type="transmembrane region" description="Helical" evidence="8">
    <location>
        <begin position="125"/>
        <end position="142"/>
    </location>
</feature>
<feature type="transmembrane region" description="Helical" evidence="8">
    <location>
        <begin position="287"/>
        <end position="306"/>
    </location>
</feature>
<proteinExistence type="inferred from homology"/>
<evidence type="ECO:0000256" key="2">
    <source>
        <dbReference type="ARBA" id="ARBA00007935"/>
    </source>
</evidence>
<feature type="transmembrane region" description="Helical" evidence="8">
    <location>
        <begin position="92"/>
        <end position="113"/>
    </location>
</feature>
<evidence type="ECO:0000256" key="6">
    <source>
        <dbReference type="ARBA" id="ARBA00022989"/>
    </source>
</evidence>
<feature type="transmembrane region" description="Helical" evidence="8">
    <location>
        <begin position="318"/>
        <end position="337"/>
    </location>
</feature>
<feature type="transmembrane region" description="Helical" evidence="8">
    <location>
        <begin position="58"/>
        <end position="80"/>
    </location>
</feature>
<sequence length="343" mass="34922">MSRRSDRRVRSVLAVLVALVVLGFSLELAVGAAALDLPRAVACLVAPDPACDPGDRYILLVLRLPRALGAMVVGAGLAVAGAAMQGLFRNPLADPGLVGVSSGAALGAALAIALDRALPAVPGEFAQPALAFAGGLLATWIVHTLARVRGQTSVVGLLLAGIAVSALAGATIGLLGYLADDRQLRDLSLWLLGGLGGLTRPVVLVLVPLVGLAGALLWRRARDLDALLLGEAEAFHLGVDVERLRRRVIAEVALAVGVCVAFTGIIGFVGLIVPHLLRGLVGPRHRLLVPAAALGGAALLLFADAAARTILAPAELPVGILTSLLGAPVFLALLARARPTEAP</sequence>
<reference evidence="9" key="1">
    <citation type="submission" date="2021-08" db="EMBL/GenBank/DDBJ databases">
        <authorList>
            <person name="Stevens D.C."/>
        </authorList>
    </citation>
    <scope>NUCLEOTIDE SEQUENCE</scope>
    <source>
        <strain evidence="9">DSM 53165</strain>
    </source>
</reference>
<gene>
    <name evidence="9" type="ORF">K7C98_14075</name>
</gene>
<dbReference type="Pfam" id="PF01032">
    <property type="entry name" value="FecCD"/>
    <property type="match status" value="1"/>
</dbReference>
<comment type="subcellular location">
    <subcellularLocation>
        <location evidence="1">Cell membrane</location>
        <topology evidence="1">Multi-pass membrane protein</topology>
    </subcellularLocation>
</comment>
<evidence type="ECO:0000313" key="9">
    <source>
        <dbReference type="EMBL" id="MBZ5710384.1"/>
    </source>
</evidence>
<dbReference type="CDD" id="cd06550">
    <property type="entry name" value="TM_ABC_iron-siderophores_like"/>
    <property type="match status" value="1"/>
</dbReference>
<evidence type="ECO:0000256" key="4">
    <source>
        <dbReference type="ARBA" id="ARBA00022475"/>
    </source>
</evidence>
<name>A0ABS7TQ79_9BACT</name>
<dbReference type="SUPFAM" id="SSF81345">
    <property type="entry name" value="ABC transporter involved in vitamin B12 uptake, BtuC"/>
    <property type="match status" value="1"/>
</dbReference>